<evidence type="ECO:0000256" key="3">
    <source>
        <dbReference type="ARBA" id="ARBA00022452"/>
    </source>
</evidence>
<dbReference type="InterPro" id="IPR023614">
    <property type="entry name" value="Porin_dom_sf"/>
</dbReference>
<evidence type="ECO:0000256" key="4">
    <source>
        <dbReference type="ARBA" id="ARBA00022692"/>
    </source>
</evidence>
<keyword evidence="3" id="KW-1134">Transmembrane beta strand</keyword>
<evidence type="ECO:0000256" key="5">
    <source>
        <dbReference type="ARBA" id="ARBA00022729"/>
    </source>
</evidence>
<organism evidence="10 11">
    <name type="scientific">Yersinia entomophaga</name>
    <dbReference type="NCBI Taxonomy" id="935293"/>
    <lineage>
        <taxon>Bacteria</taxon>
        <taxon>Pseudomonadati</taxon>
        <taxon>Pseudomonadota</taxon>
        <taxon>Gammaproteobacteria</taxon>
        <taxon>Enterobacterales</taxon>
        <taxon>Yersiniaceae</taxon>
        <taxon>Yersinia</taxon>
    </lineage>
</organism>
<evidence type="ECO:0000256" key="8">
    <source>
        <dbReference type="SAM" id="MobiDB-lite"/>
    </source>
</evidence>
<keyword evidence="6" id="KW-0472">Membrane</keyword>
<evidence type="ECO:0000256" key="9">
    <source>
        <dbReference type="SAM" id="SignalP"/>
    </source>
</evidence>
<evidence type="ECO:0000256" key="2">
    <source>
        <dbReference type="ARBA" id="ARBA00007539"/>
    </source>
</evidence>
<evidence type="ECO:0000256" key="6">
    <source>
        <dbReference type="ARBA" id="ARBA00023136"/>
    </source>
</evidence>
<dbReference type="CDD" id="cd00342">
    <property type="entry name" value="gram_neg_porins"/>
    <property type="match status" value="1"/>
</dbReference>
<dbReference type="Gene3D" id="2.40.160.10">
    <property type="entry name" value="Porin"/>
    <property type="match status" value="1"/>
</dbReference>
<evidence type="ECO:0000256" key="1">
    <source>
        <dbReference type="ARBA" id="ARBA00004571"/>
    </source>
</evidence>
<dbReference type="PRINTS" id="PR00183">
    <property type="entry name" value="ECOLIPORIN"/>
</dbReference>
<feature type="region of interest" description="Disordered" evidence="8">
    <location>
        <begin position="181"/>
        <end position="207"/>
    </location>
</feature>
<comment type="subcellular location">
    <subcellularLocation>
        <location evidence="1">Cell outer membrane</location>
        <topology evidence="1">Multi-pass membrane protein</topology>
    </subcellularLocation>
</comment>
<dbReference type="InterPro" id="IPR033900">
    <property type="entry name" value="Gram_neg_porin_domain"/>
</dbReference>
<reference evidence="11" key="1">
    <citation type="journal article" date="2016" name="Toxins">
        <title>The Draft Genome Sequence of the Yersinia entomophaga Entomopathogenic Type Strain MH96T.</title>
        <authorList>
            <person name="Hurst M.R."/>
            <person name="Beattie A."/>
            <person name="Altermann E."/>
            <person name="Moraga R.M."/>
            <person name="Harper L.A."/>
            <person name="Calder J."/>
            <person name="Laugraud A."/>
        </authorList>
    </citation>
    <scope>NUCLEOTIDE SEQUENCE [LARGE SCALE GENOMIC DNA]</scope>
    <source>
        <strain evidence="11">MH96</strain>
    </source>
</reference>
<evidence type="ECO:0000313" key="11">
    <source>
        <dbReference type="Proteomes" id="UP000266744"/>
    </source>
</evidence>
<keyword evidence="4" id="KW-0812">Transmembrane</keyword>
<dbReference type="PANTHER" id="PTHR34501">
    <property type="entry name" value="PROTEIN YDDL-RELATED"/>
    <property type="match status" value="1"/>
</dbReference>
<accession>A0ABN4Q497</accession>
<keyword evidence="11" id="KW-1185">Reference proteome</keyword>
<name>A0ABN4Q497_YERET</name>
<dbReference type="PANTHER" id="PTHR34501:SF8">
    <property type="entry name" value="OUTER MEMBRANE PORIN N-RELATED"/>
    <property type="match status" value="1"/>
</dbReference>
<dbReference type="PRINTS" id="PR00182">
    <property type="entry name" value="ECOLNEIPORIN"/>
</dbReference>
<evidence type="ECO:0000256" key="7">
    <source>
        <dbReference type="ARBA" id="ARBA00023237"/>
    </source>
</evidence>
<keyword evidence="7" id="KW-0998">Cell outer membrane</keyword>
<dbReference type="EMBL" id="CP010029">
    <property type="protein sequence ID" value="ANI31912.1"/>
    <property type="molecule type" value="Genomic_DNA"/>
</dbReference>
<proteinExistence type="inferred from homology"/>
<feature type="chain" id="PRO_5046417851" evidence="9">
    <location>
        <begin position="27"/>
        <end position="377"/>
    </location>
</feature>
<dbReference type="InterPro" id="IPR050298">
    <property type="entry name" value="Gram-neg_bact_OMP"/>
</dbReference>
<feature type="compositionally biased region" description="Polar residues" evidence="8">
    <location>
        <begin position="185"/>
        <end position="207"/>
    </location>
</feature>
<feature type="signal peptide" evidence="9">
    <location>
        <begin position="1"/>
        <end position="26"/>
    </location>
</feature>
<dbReference type="InterPro" id="IPR001702">
    <property type="entry name" value="Porin_Gram-ve"/>
</dbReference>
<comment type="similarity">
    <text evidence="2">Belongs to the Gram-negative porin family.</text>
</comment>
<gene>
    <name evidence="10" type="ORF">PL78_19055</name>
</gene>
<sequence length="377" mass="42141">MKSQLFNLKLFAVIVPLACMVQPAGAAELYNKDGNRIALSGSFKVRHYFSDDKGFAGDQSKVKFTLTGDTKINDTLSGYARWEYNVKMNQAESAGTKKDTTRIAFAGLSFGEYGSFDYGRNYGILNDINGWTGAVIPVFGGQSYDNTDNFMTYRTNNVGTYRNRNLFNLVDGLDIGLQVQGKNDGWNNTEDQTGPRTNNPRSVANQNGDGMGLSAVYTLDNGLSFGASYAASKRTDEQQLDHRGKKADGWNAGVKYDANNIYLAAMYADVRNMHYVGRKDGFANQTQAIEFVAQYQFDWGLRPSIAYLQGRGKNLESEFGDNKNMVKFIDLAATYDLNKNMAVIVEYKLNLLKENEFTRANRISTDDVLVTMLNYRF</sequence>
<keyword evidence="5 9" id="KW-0732">Signal</keyword>
<dbReference type="SUPFAM" id="SSF56935">
    <property type="entry name" value="Porins"/>
    <property type="match status" value="1"/>
</dbReference>
<dbReference type="Pfam" id="PF00267">
    <property type="entry name" value="Porin_1"/>
    <property type="match status" value="1"/>
</dbReference>
<protein>
    <submittedName>
        <fullName evidence="10">Porin</fullName>
    </submittedName>
</protein>
<dbReference type="InterPro" id="IPR001897">
    <property type="entry name" value="Porin_gammaproteobac"/>
</dbReference>
<evidence type="ECO:0000313" key="10">
    <source>
        <dbReference type="EMBL" id="ANI31912.1"/>
    </source>
</evidence>
<dbReference type="Proteomes" id="UP000266744">
    <property type="component" value="Chromosome"/>
</dbReference>